<dbReference type="InterPro" id="IPR008217">
    <property type="entry name" value="Ccc1_fam"/>
</dbReference>
<dbReference type="GO" id="GO:0012505">
    <property type="term" value="C:endomembrane system"/>
    <property type="evidence" value="ECO:0007669"/>
    <property type="project" value="UniProtKB-SubCell"/>
</dbReference>
<protein>
    <submittedName>
        <fullName evidence="6">Predicted Fe2+/Mn2+ transporter, VIT1/CCC1 family</fullName>
    </submittedName>
</protein>
<keyword evidence="4 5" id="KW-0472">Membrane</keyword>
<sequence length="242" mass="24931">MKAESADEHEVDIHGGHRDVTGGAQRAAVFGISDGLVTNVSLILGVAGAHPSAAAVRLAGFAGLMAGACSMAIGEYISMKAQGELISREIAVEEEEIRRDPAGETKELANLYERRGLSKELAMEVAKALMAQPRTALEVHAMEELGVGTGSLGSPWQAALSSFASFAVGAFVPLVAWLFFSSATAVTVSILMTAVASLVVGAALAYFTGRSYAVSALRQLGLSALASALTYLVGYLVGGGQL</sequence>
<evidence type="ECO:0000313" key="7">
    <source>
        <dbReference type="Proteomes" id="UP000184295"/>
    </source>
</evidence>
<dbReference type="STRING" id="1121881.SAMN02745225_00173"/>
<evidence type="ECO:0000256" key="2">
    <source>
        <dbReference type="ARBA" id="ARBA00022692"/>
    </source>
</evidence>
<feature type="transmembrane region" description="Helical" evidence="5">
    <location>
        <begin position="220"/>
        <end position="238"/>
    </location>
</feature>
<dbReference type="Proteomes" id="UP000184295">
    <property type="component" value="Unassembled WGS sequence"/>
</dbReference>
<evidence type="ECO:0000256" key="1">
    <source>
        <dbReference type="ARBA" id="ARBA00004127"/>
    </source>
</evidence>
<dbReference type="GO" id="GO:0030026">
    <property type="term" value="P:intracellular manganese ion homeostasis"/>
    <property type="evidence" value="ECO:0007669"/>
    <property type="project" value="InterPro"/>
</dbReference>
<gene>
    <name evidence="6" type="ORF">SAMN02745225_00173</name>
</gene>
<evidence type="ECO:0000256" key="3">
    <source>
        <dbReference type="ARBA" id="ARBA00022989"/>
    </source>
</evidence>
<dbReference type="Pfam" id="PF01988">
    <property type="entry name" value="VIT1"/>
    <property type="match status" value="1"/>
</dbReference>
<keyword evidence="2 5" id="KW-0812">Transmembrane</keyword>
<reference evidence="7" key="1">
    <citation type="submission" date="2016-11" db="EMBL/GenBank/DDBJ databases">
        <authorList>
            <person name="Varghese N."/>
            <person name="Submissions S."/>
        </authorList>
    </citation>
    <scope>NUCLEOTIDE SEQUENCE [LARGE SCALE GENOMIC DNA]</scope>
    <source>
        <strain evidence="7">DSM 19514</strain>
    </source>
</reference>
<dbReference type="GO" id="GO:0005384">
    <property type="term" value="F:manganese ion transmembrane transporter activity"/>
    <property type="evidence" value="ECO:0007669"/>
    <property type="project" value="InterPro"/>
</dbReference>
<accession>A0A1M4SB34</accession>
<keyword evidence="3 5" id="KW-1133">Transmembrane helix</keyword>
<dbReference type="AlphaFoldDB" id="A0A1M4SB34"/>
<keyword evidence="7" id="KW-1185">Reference proteome</keyword>
<feature type="transmembrane region" description="Helical" evidence="5">
    <location>
        <begin position="186"/>
        <end position="208"/>
    </location>
</feature>
<dbReference type="PANTHER" id="PTHR31851">
    <property type="entry name" value="FE(2+)/MN(2+) TRANSPORTER PCL1"/>
    <property type="match status" value="1"/>
</dbReference>
<comment type="subcellular location">
    <subcellularLocation>
        <location evidence="1">Endomembrane system</location>
        <topology evidence="1">Multi-pass membrane protein</topology>
    </subcellularLocation>
</comment>
<feature type="transmembrane region" description="Helical" evidence="5">
    <location>
        <begin position="158"/>
        <end position="180"/>
    </location>
</feature>
<proteinExistence type="predicted"/>
<organism evidence="6 7">
    <name type="scientific">Ferrithrix thermotolerans DSM 19514</name>
    <dbReference type="NCBI Taxonomy" id="1121881"/>
    <lineage>
        <taxon>Bacteria</taxon>
        <taxon>Bacillati</taxon>
        <taxon>Actinomycetota</taxon>
        <taxon>Acidimicrobiia</taxon>
        <taxon>Acidimicrobiales</taxon>
        <taxon>Acidimicrobiaceae</taxon>
        <taxon>Ferrithrix</taxon>
    </lineage>
</organism>
<evidence type="ECO:0000313" key="6">
    <source>
        <dbReference type="EMBL" id="SHE29257.1"/>
    </source>
</evidence>
<dbReference type="OrthoDB" id="9789677at2"/>
<evidence type="ECO:0000256" key="5">
    <source>
        <dbReference type="SAM" id="Phobius"/>
    </source>
</evidence>
<dbReference type="RefSeq" id="WP_072787819.1">
    <property type="nucleotide sequence ID" value="NZ_FQUL01000002.1"/>
</dbReference>
<name>A0A1M4SB34_9ACTN</name>
<evidence type="ECO:0000256" key="4">
    <source>
        <dbReference type="ARBA" id="ARBA00023136"/>
    </source>
</evidence>
<dbReference type="EMBL" id="FQUL01000002">
    <property type="protein sequence ID" value="SHE29257.1"/>
    <property type="molecule type" value="Genomic_DNA"/>
</dbReference>